<evidence type="ECO:0000256" key="4">
    <source>
        <dbReference type="ARBA" id="ARBA00023254"/>
    </source>
</evidence>
<evidence type="ECO:0000256" key="7">
    <source>
        <dbReference type="ARBA" id="ARBA00080634"/>
    </source>
</evidence>
<keyword evidence="1" id="KW-0479">Metal-binding</keyword>
<comment type="caution">
    <text evidence="12">The sequence shown here is derived from an EMBL/GenBank/DDBJ whole genome shotgun (WGS) entry which is preliminary data.</text>
</comment>
<dbReference type="CDD" id="cd16746">
    <property type="entry name" value="RING-HC_RNF212"/>
    <property type="match status" value="1"/>
</dbReference>
<dbReference type="GO" id="GO:0019789">
    <property type="term" value="F:SUMO transferase activity"/>
    <property type="evidence" value="ECO:0007669"/>
    <property type="project" value="InterPro"/>
</dbReference>
<name>A0A7J8EAQ8_ROUAE</name>
<reference evidence="12 13" key="1">
    <citation type="journal article" date="2020" name="Nature">
        <title>Six reference-quality genomes reveal evolution of bat adaptations.</title>
        <authorList>
            <person name="Jebb D."/>
            <person name="Huang Z."/>
            <person name="Pippel M."/>
            <person name="Hughes G.M."/>
            <person name="Lavrichenko K."/>
            <person name="Devanna P."/>
            <person name="Winkler S."/>
            <person name="Jermiin L.S."/>
            <person name="Skirmuntt E.C."/>
            <person name="Katzourakis A."/>
            <person name="Burkitt-Gray L."/>
            <person name="Ray D.A."/>
            <person name="Sullivan K.A.M."/>
            <person name="Roscito J.G."/>
            <person name="Kirilenko B.M."/>
            <person name="Davalos L.M."/>
            <person name="Corthals A.P."/>
            <person name="Power M.L."/>
            <person name="Jones G."/>
            <person name="Ransome R.D."/>
            <person name="Dechmann D.K.N."/>
            <person name="Locatelli A.G."/>
            <person name="Puechmaille S.J."/>
            <person name="Fedrigo O."/>
            <person name="Jarvis E.D."/>
            <person name="Hiller M."/>
            <person name="Vernes S.C."/>
            <person name="Myers E.W."/>
            <person name="Teeling E.C."/>
        </authorList>
    </citation>
    <scope>NUCLEOTIDE SEQUENCE [LARGE SCALE GENOMIC DNA]</scope>
    <source>
        <strain evidence="12">MRouAeg1</strain>
        <tissue evidence="12">Muscle</tissue>
    </source>
</reference>
<keyword evidence="13" id="KW-1185">Reference proteome</keyword>
<dbReference type="GO" id="GO:0007129">
    <property type="term" value="P:homologous chromosome pairing at meiosis"/>
    <property type="evidence" value="ECO:0007669"/>
    <property type="project" value="TreeGrafter"/>
</dbReference>
<dbReference type="PANTHER" id="PTHR22663">
    <property type="entry name" value="RING FINGER PROTEIN NARYA-RELATED"/>
    <property type="match status" value="1"/>
</dbReference>
<dbReference type="InterPro" id="IPR017907">
    <property type="entry name" value="Znf_RING_CS"/>
</dbReference>
<gene>
    <name evidence="12" type="ORF">HJG63_016813</name>
</gene>
<feature type="compositionally biased region" description="Polar residues" evidence="10">
    <location>
        <begin position="162"/>
        <end position="180"/>
    </location>
</feature>
<dbReference type="GO" id="GO:0016925">
    <property type="term" value="P:protein sumoylation"/>
    <property type="evidence" value="ECO:0007669"/>
    <property type="project" value="TreeGrafter"/>
</dbReference>
<keyword evidence="4" id="KW-0469">Meiosis</keyword>
<accession>A0A7J8EAQ8</accession>
<dbReference type="PROSITE" id="PS00518">
    <property type="entry name" value="ZF_RING_1"/>
    <property type="match status" value="1"/>
</dbReference>
<feature type="compositionally biased region" description="Low complexity" evidence="10">
    <location>
        <begin position="260"/>
        <end position="271"/>
    </location>
</feature>
<proteinExistence type="predicted"/>
<evidence type="ECO:0000313" key="12">
    <source>
        <dbReference type="EMBL" id="KAF6432262.1"/>
    </source>
</evidence>
<keyword evidence="3" id="KW-0862">Zinc</keyword>
<comment type="function">
    <text evidence="5">SUMO E3 ligase that acts as a regulator of crossing-over during meiosis: required to couple chromosome synapsis to the formation of crossover-specific recombination complexes. Localizes to recombination sites and stabilizes meiosis-specific recombination factors, such as MutS-gamma complex proteins (MSH4 and MSH5) and TEX11. May mediate sumoylation of target proteins MSH4 and/or MSH5, leading to enhance their binding to recombination sites. Acts as a limiting factor for crossover designation and/or reinforcement and plays an antagonist role with CCNB1IP1/HEI10 in the regulation of meiotic recombination.</text>
</comment>
<dbReference type="Proteomes" id="UP000593571">
    <property type="component" value="Unassembled WGS sequence"/>
</dbReference>
<evidence type="ECO:0000256" key="1">
    <source>
        <dbReference type="ARBA" id="ARBA00022723"/>
    </source>
</evidence>
<dbReference type="EMBL" id="JACASE010000010">
    <property type="protein sequence ID" value="KAF6432262.1"/>
    <property type="molecule type" value="Genomic_DNA"/>
</dbReference>
<dbReference type="GO" id="GO:0000795">
    <property type="term" value="C:synaptonemal complex"/>
    <property type="evidence" value="ECO:0007669"/>
    <property type="project" value="InterPro"/>
</dbReference>
<evidence type="ECO:0000256" key="9">
    <source>
        <dbReference type="PROSITE-ProRule" id="PRU00175"/>
    </source>
</evidence>
<evidence type="ECO:0000256" key="8">
    <source>
        <dbReference type="ARBA" id="ARBA00083473"/>
    </source>
</evidence>
<evidence type="ECO:0000256" key="6">
    <source>
        <dbReference type="ARBA" id="ARBA00074434"/>
    </source>
</evidence>
<feature type="domain" description="RING-type" evidence="11">
    <location>
        <begin position="7"/>
        <end position="46"/>
    </location>
</feature>
<dbReference type="PROSITE" id="PS50089">
    <property type="entry name" value="ZF_RING_2"/>
    <property type="match status" value="1"/>
</dbReference>
<dbReference type="Pfam" id="PF14634">
    <property type="entry name" value="zf-RING_5"/>
    <property type="match status" value="1"/>
</dbReference>
<dbReference type="GO" id="GO:0007131">
    <property type="term" value="P:reciprocal meiotic recombination"/>
    <property type="evidence" value="ECO:0007669"/>
    <property type="project" value="InterPro"/>
</dbReference>
<keyword evidence="2 9" id="KW-0863">Zinc-finger</keyword>
<dbReference type="GO" id="GO:0008270">
    <property type="term" value="F:zinc ion binding"/>
    <property type="evidence" value="ECO:0007669"/>
    <property type="project" value="UniProtKB-KW"/>
</dbReference>
<dbReference type="InterPro" id="IPR001841">
    <property type="entry name" value="Znf_RING"/>
</dbReference>
<evidence type="ECO:0000256" key="10">
    <source>
        <dbReference type="SAM" id="MobiDB-lite"/>
    </source>
</evidence>
<sequence length="281" mass="30048">MASWVFCNRCFQPPQQTLCFSLTSCGHVYCDVCLGKGKKDECLICKVPCHTVLLSKHTDAGIQALFAGIDSLCRKYSRETAQISEFQENHRKRLLGFYKEKISKLEDSLRTSMLRMEKLQRVEPMDVDLTPSPRRLEVAAGPARISLISPPQDGRMGGVSLSRGSPSPQHLSLPPTSQALRNAALQTPCHGPSPRPAPPAAGRMGGAGTPSLGGCLAPAPRPPISISGLLQRQRLGSAGLGESHSRDDTSTPCLRLSGFPASSPAQPPQAAGGTVGFLPMR</sequence>
<evidence type="ECO:0000256" key="5">
    <source>
        <dbReference type="ARBA" id="ARBA00059057"/>
    </source>
</evidence>
<feature type="region of interest" description="Disordered" evidence="10">
    <location>
        <begin position="141"/>
        <end position="281"/>
    </location>
</feature>
<dbReference type="FunFam" id="3.30.40.10:FF:000839">
    <property type="entry name" value="Ring finger protein 212"/>
    <property type="match status" value="1"/>
</dbReference>
<evidence type="ECO:0000256" key="3">
    <source>
        <dbReference type="ARBA" id="ARBA00022833"/>
    </source>
</evidence>
<dbReference type="AlphaFoldDB" id="A0A7J8EAQ8"/>
<dbReference type="InterPro" id="IPR042123">
    <property type="entry name" value="Zip3/RNF212-like"/>
</dbReference>
<evidence type="ECO:0000259" key="11">
    <source>
        <dbReference type="PROSITE" id="PS50089"/>
    </source>
</evidence>
<dbReference type="PANTHER" id="PTHR22663:SF21">
    <property type="entry name" value="E3 SUMO-PROTEIN LIGASE RNF212-RELATED"/>
    <property type="match status" value="1"/>
</dbReference>
<evidence type="ECO:0000256" key="2">
    <source>
        <dbReference type="ARBA" id="ARBA00022771"/>
    </source>
</evidence>
<organism evidence="12 13">
    <name type="scientific">Rousettus aegyptiacus</name>
    <name type="common">Egyptian fruit bat</name>
    <name type="synonym">Pteropus aegyptiacus</name>
    <dbReference type="NCBI Taxonomy" id="9407"/>
    <lineage>
        <taxon>Eukaryota</taxon>
        <taxon>Metazoa</taxon>
        <taxon>Chordata</taxon>
        <taxon>Craniata</taxon>
        <taxon>Vertebrata</taxon>
        <taxon>Euteleostomi</taxon>
        <taxon>Mammalia</taxon>
        <taxon>Eutheria</taxon>
        <taxon>Laurasiatheria</taxon>
        <taxon>Chiroptera</taxon>
        <taxon>Yinpterochiroptera</taxon>
        <taxon>Pteropodoidea</taxon>
        <taxon>Pteropodidae</taxon>
        <taxon>Rousettinae</taxon>
        <taxon>Rousettus</taxon>
    </lineage>
</organism>
<protein>
    <recommendedName>
        <fullName evidence="6">Probable E3 SUMO-protein ligase RNF212</fullName>
    </recommendedName>
    <alternativeName>
        <fullName evidence="8">Probable E3 SUMO-protein transferase RNF212</fullName>
    </alternativeName>
    <alternativeName>
        <fullName evidence="7">RING finger protein 212</fullName>
    </alternativeName>
</protein>
<evidence type="ECO:0000313" key="13">
    <source>
        <dbReference type="Proteomes" id="UP000593571"/>
    </source>
</evidence>